<dbReference type="GO" id="GO:0019136">
    <property type="term" value="F:deoxynucleoside kinase activity"/>
    <property type="evidence" value="ECO:0007669"/>
    <property type="project" value="TreeGrafter"/>
</dbReference>
<dbReference type="InterPro" id="IPR050566">
    <property type="entry name" value="Deoxyribonucleoside_kinase"/>
</dbReference>
<dbReference type="Gene3D" id="3.40.50.300">
    <property type="entry name" value="P-loop containing nucleotide triphosphate hydrolases"/>
    <property type="match status" value="1"/>
</dbReference>
<accession>A0A6P3WQP3</accession>
<reference evidence="3" key="1">
    <citation type="submission" date="2025-08" db="UniProtKB">
        <authorList>
            <consortium name="RefSeq"/>
        </authorList>
    </citation>
    <scope>IDENTIFICATION</scope>
</reference>
<dbReference type="Pfam" id="PF01712">
    <property type="entry name" value="dNK"/>
    <property type="match status" value="1"/>
</dbReference>
<dbReference type="PANTHER" id="PTHR10513">
    <property type="entry name" value="DEOXYNUCLEOSIDE KINASE"/>
    <property type="match status" value="1"/>
</dbReference>
<evidence type="ECO:0000313" key="2">
    <source>
        <dbReference type="Proteomes" id="UP000515204"/>
    </source>
</evidence>
<organism evidence="2 3">
    <name type="scientific">Dinoponera quadriceps</name>
    <name type="common">South American ant</name>
    <dbReference type="NCBI Taxonomy" id="609295"/>
    <lineage>
        <taxon>Eukaryota</taxon>
        <taxon>Metazoa</taxon>
        <taxon>Ecdysozoa</taxon>
        <taxon>Arthropoda</taxon>
        <taxon>Hexapoda</taxon>
        <taxon>Insecta</taxon>
        <taxon>Pterygota</taxon>
        <taxon>Neoptera</taxon>
        <taxon>Endopterygota</taxon>
        <taxon>Hymenoptera</taxon>
        <taxon>Apocrita</taxon>
        <taxon>Aculeata</taxon>
        <taxon>Formicoidea</taxon>
        <taxon>Formicidae</taxon>
        <taxon>Ponerinae</taxon>
        <taxon>Ponerini</taxon>
        <taxon>Dinoponera</taxon>
    </lineage>
</organism>
<dbReference type="GeneID" id="106741152"/>
<sequence length="301" mass="35169">MLNNYKSKGTMRGYNWGILILKSMGRQSVVTSVVLRSLAGIYVCAAHVTSMLVTYRGVISGRICRSCIEKMASLQKLYKNPFTICIEGNIGSGKTTFLQQFHKFNNATILPEPMHLWRNIEGVNLLDLLYKEPKRYSFLFQSYAQVTRLELHTTSTPTPYKIMERSIFSTKCFLENMKRTNKIFNVEATILEKWYDWSIENANIKTDLIVYLRTTPEIVYQRMQARARKEEESVPLEYLRQIHEIHEDWLYRQTLFSLPAPVMVIDGNKSLEEMVPQFEKCKDWILKKEIDSVPDTRIVIQ</sequence>
<evidence type="ECO:0000259" key="1">
    <source>
        <dbReference type="Pfam" id="PF01712"/>
    </source>
</evidence>
<keyword evidence="2" id="KW-1185">Reference proteome</keyword>
<dbReference type="KEGG" id="dqu:106741152"/>
<dbReference type="OrthoDB" id="567086at2759"/>
<dbReference type="SUPFAM" id="SSF52540">
    <property type="entry name" value="P-loop containing nucleoside triphosphate hydrolases"/>
    <property type="match status" value="1"/>
</dbReference>
<dbReference type="PANTHER" id="PTHR10513:SF24">
    <property type="entry name" value="THYMIDINE KINASE 2, MITOCHONDRIAL"/>
    <property type="match status" value="1"/>
</dbReference>
<protein>
    <submittedName>
        <fullName evidence="3">Deoxynucleoside kinase-like isoform X1</fullName>
    </submittedName>
</protein>
<dbReference type="Proteomes" id="UP000515204">
    <property type="component" value="Unplaced"/>
</dbReference>
<gene>
    <name evidence="3" type="primary">LOC106741152</name>
</gene>
<proteinExistence type="predicted"/>
<dbReference type="FunFam" id="3.40.50.300:FF:001571">
    <property type="entry name" value="Deoxynucleoside kinase"/>
    <property type="match status" value="1"/>
</dbReference>
<dbReference type="InterPro" id="IPR031314">
    <property type="entry name" value="DNK_dom"/>
</dbReference>
<evidence type="ECO:0000313" key="3">
    <source>
        <dbReference type="RefSeq" id="XP_014468351.1"/>
    </source>
</evidence>
<dbReference type="GO" id="GO:0005739">
    <property type="term" value="C:mitochondrion"/>
    <property type="evidence" value="ECO:0007669"/>
    <property type="project" value="TreeGrafter"/>
</dbReference>
<name>A0A6P3WQP3_DINQU</name>
<feature type="domain" description="Deoxynucleoside kinase" evidence="1">
    <location>
        <begin position="84"/>
        <end position="283"/>
    </location>
</feature>
<dbReference type="AlphaFoldDB" id="A0A6P3WQP3"/>
<dbReference type="RefSeq" id="XP_014468351.1">
    <property type="nucleotide sequence ID" value="XM_014612865.1"/>
</dbReference>
<dbReference type="CDD" id="cd01673">
    <property type="entry name" value="dNK"/>
    <property type="match status" value="1"/>
</dbReference>
<dbReference type="InterPro" id="IPR027417">
    <property type="entry name" value="P-loop_NTPase"/>
</dbReference>